<dbReference type="OrthoDB" id="1441010at2"/>
<dbReference type="RefSeq" id="WP_092131573.1">
    <property type="nucleotide sequence ID" value="NZ_FNQK01000002.1"/>
</dbReference>
<protein>
    <submittedName>
        <fullName evidence="1">Uncharacterized protein</fullName>
    </submittedName>
</protein>
<name>A0A1H3VWY9_BIZPA</name>
<evidence type="ECO:0000313" key="2">
    <source>
        <dbReference type="Proteomes" id="UP000198846"/>
    </source>
</evidence>
<reference evidence="1 2" key="1">
    <citation type="submission" date="2016-10" db="EMBL/GenBank/DDBJ databases">
        <authorList>
            <person name="de Groot N.N."/>
        </authorList>
    </citation>
    <scope>NUCLEOTIDE SEQUENCE [LARGE SCALE GENOMIC DNA]</scope>
    <source>
        <strain evidence="1 2">DSM 23842</strain>
    </source>
</reference>
<organism evidence="1 2">
    <name type="scientific">Bizionia paragorgiae</name>
    <dbReference type="NCBI Taxonomy" id="283786"/>
    <lineage>
        <taxon>Bacteria</taxon>
        <taxon>Pseudomonadati</taxon>
        <taxon>Bacteroidota</taxon>
        <taxon>Flavobacteriia</taxon>
        <taxon>Flavobacteriales</taxon>
        <taxon>Flavobacteriaceae</taxon>
        <taxon>Bizionia</taxon>
    </lineage>
</organism>
<gene>
    <name evidence="1" type="ORF">SAMN04487990_10287</name>
</gene>
<dbReference type="STRING" id="283786.SAMN04487990_10287"/>
<dbReference type="Proteomes" id="UP000198846">
    <property type="component" value="Unassembled WGS sequence"/>
</dbReference>
<proteinExistence type="predicted"/>
<dbReference type="EMBL" id="FNQK01000002">
    <property type="protein sequence ID" value="SDZ79299.1"/>
    <property type="molecule type" value="Genomic_DNA"/>
</dbReference>
<dbReference type="AlphaFoldDB" id="A0A1H3VWY9"/>
<keyword evidence="2" id="KW-1185">Reference proteome</keyword>
<evidence type="ECO:0000313" key="1">
    <source>
        <dbReference type="EMBL" id="SDZ79299.1"/>
    </source>
</evidence>
<accession>A0A1H3VWY9</accession>
<sequence>MTNTPIYAVKTDRMDITVDLGSSVVFIQQKWKYNWKTSPKVTAWSYVEKKEFHNKADKLLWSGWSNRYTLKVSGSSNIAKKYNRKELQVNFDIKWVLNSEHWTVQVKKIETGKFNTSSVNWTSRLINLDTEDLKVVTRTKNKKAYKQYPISHEFGHAIGNTSHIKGMHSDEYKTTSSFNIDLQSRMNIGDTLRRRHIDYIITELNKMIPNTVFSIHQLL</sequence>